<dbReference type="Gene3D" id="3.40.50.300">
    <property type="entry name" value="P-loop containing nucleotide triphosphate hydrolases"/>
    <property type="match status" value="1"/>
</dbReference>
<dbReference type="HOGENOM" id="CLU_000604_84_3_11"/>
<feature type="domain" description="ABC transporter" evidence="9">
    <location>
        <begin position="356"/>
        <end position="588"/>
    </location>
</feature>
<evidence type="ECO:0000256" key="3">
    <source>
        <dbReference type="ARBA" id="ARBA00022741"/>
    </source>
</evidence>
<name>C6WBY4_ACTMD</name>
<dbReference type="Pfam" id="PF00664">
    <property type="entry name" value="ABC_membrane"/>
    <property type="match status" value="1"/>
</dbReference>
<dbReference type="PANTHER" id="PTHR43394:SF1">
    <property type="entry name" value="ATP-BINDING CASSETTE SUB-FAMILY B MEMBER 10, MITOCHONDRIAL"/>
    <property type="match status" value="1"/>
</dbReference>
<dbReference type="SMART" id="SM00382">
    <property type="entry name" value="AAA"/>
    <property type="match status" value="1"/>
</dbReference>
<dbReference type="Proteomes" id="UP000002213">
    <property type="component" value="Chromosome"/>
</dbReference>
<reference evidence="11 12" key="1">
    <citation type="journal article" date="2009" name="Stand. Genomic Sci.">
        <title>Complete genome sequence of Actinosynnema mirum type strain (101).</title>
        <authorList>
            <person name="Land M."/>
            <person name="Lapidus A."/>
            <person name="Mayilraj S."/>
            <person name="Chen F."/>
            <person name="Copeland A."/>
            <person name="Del Rio T.G."/>
            <person name="Nolan M."/>
            <person name="Lucas S."/>
            <person name="Tice H."/>
            <person name="Cheng J.F."/>
            <person name="Chertkov O."/>
            <person name="Bruce D."/>
            <person name="Goodwin L."/>
            <person name="Pitluck S."/>
            <person name="Rohde M."/>
            <person name="Goker M."/>
            <person name="Pati A."/>
            <person name="Ivanova N."/>
            <person name="Mavromatis K."/>
            <person name="Chen A."/>
            <person name="Palaniappan K."/>
            <person name="Hauser L."/>
            <person name="Chang Y.J."/>
            <person name="Jeffries C.C."/>
            <person name="Brettin T."/>
            <person name="Detter J.C."/>
            <person name="Han C."/>
            <person name="Chain P."/>
            <person name="Tindall B.J."/>
            <person name="Bristow J."/>
            <person name="Eisen J.A."/>
            <person name="Markowitz V."/>
            <person name="Hugenholtz P."/>
            <person name="Kyrpides N.C."/>
            <person name="Klenk H.P."/>
        </authorList>
    </citation>
    <scope>NUCLEOTIDE SEQUENCE [LARGE SCALE GENOMIC DNA]</scope>
    <source>
        <strain evidence="12">ATCC 29888 / DSM 43827 / JCM 3225 / NBRC 14064 / NCIMB 13271 / NRRL B-12336 / IMRU 3971 / 101</strain>
    </source>
</reference>
<evidence type="ECO:0000259" key="10">
    <source>
        <dbReference type="PROSITE" id="PS50929"/>
    </source>
</evidence>
<dbReference type="SUPFAM" id="SSF52540">
    <property type="entry name" value="P-loop containing nucleoside triphosphate hydrolases"/>
    <property type="match status" value="1"/>
</dbReference>
<evidence type="ECO:0000256" key="1">
    <source>
        <dbReference type="ARBA" id="ARBA00004651"/>
    </source>
</evidence>
<dbReference type="eggNOG" id="COG1132">
    <property type="taxonomic scope" value="Bacteria"/>
</dbReference>
<sequence>MTTPTATATSADRSSRSGWSQLAALLRLGPGLRLALPGLLVLDLLSYTTVLVQPQAVKWLLDSVSTGADFTPALLLLAAVSACSTTLVVVSSHQMGKLGQRVVLGARSGMIGALLRARVTTVLRMPVGDVLSRVGSDTTLLQQTLSEALVRGAVAPFVLLATVVLMALTDLTMVLVLLAVVVVGVGVERLVLRGLSRATEAGQARVGDMLSGLQRVLVAFRTVKAFGAEEREADRVVGQAEAAYRQAVRAAGWKAVIDGTGWGLVEIMFLASLGMGAAKISSGEMSVSDLVAFMLYVTTLRTPVAVLTNAASAVTTGLAALARVEEIRTIPAEQDDHHPADPRPPVPADDRTSLGIVLDQVWAGYGDQPVLKGVSLSLPRGLTVLTGPSGIGKTTVLNLVERFLEVQRGRLLLDGVDITALRRDELRGRLAYVEQDAPLLGANIRESVRYGAHRADDAELIAALDSVGLGDWVRSLPDGLETAIGERAVAISGGQRQRLAVARALLRRADVLLLDEATSQLDADNEQTLLRTLVDQSRARTVLLVSHRVSAAAQADLVVLLDENGVRAVGRHADLLRSDALYHRLATTGAASPVEGTPAHGDWHDGEHTDSRSSHGS</sequence>
<dbReference type="InterPro" id="IPR003593">
    <property type="entry name" value="AAA+_ATPase"/>
</dbReference>
<feature type="transmembrane region" description="Helical" evidence="8">
    <location>
        <begin position="73"/>
        <end position="91"/>
    </location>
</feature>
<evidence type="ECO:0000256" key="6">
    <source>
        <dbReference type="ARBA" id="ARBA00023136"/>
    </source>
</evidence>
<dbReference type="InterPro" id="IPR039421">
    <property type="entry name" value="Type_1_exporter"/>
</dbReference>
<accession>C6WBY4</accession>
<evidence type="ECO:0000256" key="2">
    <source>
        <dbReference type="ARBA" id="ARBA00022692"/>
    </source>
</evidence>
<dbReference type="InterPro" id="IPR017871">
    <property type="entry name" value="ABC_transporter-like_CS"/>
</dbReference>
<dbReference type="InterPro" id="IPR027417">
    <property type="entry name" value="P-loop_NTPase"/>
</dbReference>
<feature type="transmembrane region" description="Helical" evidence="8">
    <location>
        <begin position="174"/>
        <end position="192"/>
    </location>
</feature>
<evidence type="ECO:0000313" key="12">
    <source>
        <dbReference type="Proteomes" id="UP000002213"/>
    </source>
</evidence>
<dbReference type="InterPro" id="IPR036640">
    <property type="entry name" value="ABC1_TM_sf"/>
</dbReference>
<protein>
    <submittedName>
        <fullName evidence="11">ABC transporter related</fullName>
    </submittedName>
</protein>
<dbReference type="Gene3D" id="1.20.1560.10">
    <property type="entry name" value="ABC transporter type 1, transmembrane domain"/>
    <property type="match status" value="1"/>
</dbReference>
<evidence type="ECO:0000256" key="4">
    <source>
        <dbReference type="ARBA" id="ARBA00022840"/>
    </source>
</evidence>
<feature type="region of interest" description="Disordered" evidence="7">
    <location>
        <begin position="591"/>
        <end position="617"/>
    </location>
</feature>
<dbReference type="PROSITE" id="PS00211">
    <property type="entry name" value="ABC_TRANSPORTER_1"/>
    <property type="match status" value="1"/>
</dbReference>
<dbReference type="GO" id="GO:0016887">
    <property type="term" value="F:ATP hydrolysis activity"/>
    <property type="evidence" value="ECO:0007669"/>
    <property type="project" value="InterPro"/>
</dbReference>
<dbReference type="GO" id="GO:0005886">
    <property type="term" value="C:plasma membrane"/>
    <property type="evidence" value="ECO:0007669"/>
    <property type="project" value="UniProtKB-SubCell"/>
</dbReference>
<keyword evidence="6 8" id="KW-0472">Membrane</keyword>
<dbReference type="OrthoDB" id="9806127at2"/>
<keyword evidence="4" id="KW-0067">ATP-binding</keyword>
<evidence type="ECO:0000313" key="11">
    <source>
        <dbReference type="EMBL" id="ACU37551.1"/>
    </source>
</evidence>
<evidence type="ECO:0000259" key="9">
    <source>
        <dbReference type="PROSITE" id="PS50893"/>
    </source>
</evidence>
<dbReference type="AlphaFoldDB" id="C6WBY4"/>
<feature type="domain" description="ABC transmembrane type-1" evidence="10">
    <location>
        <begin position="51"/>
        <end position="316"/>
    </location>
</feature>
<dbReference type="InterPro" id="IPR003439">
    <property type="entry name" value="ABC_transporter-like_ATP-bd"/>
</dbReference>
<gene>
    <name evidence="11" type="ordered locus">Amir_3667</name>
</gene>
<keyword evidence="2 8" id="KW-0812">Transmembrane</keyword>
<dbReference type="GO" id="GO:0005524">
    <property type="term" value="F:ATP binding"/>
    <property type="evidence" value="ECO:0007669"/>
    <property type="project" value="UniProtKB-KW"/>
</dbReference>
<dbReference type="KEGG" id="ami:Amir_3667"/>
<keyword evidence="3" id="KW-0547">Nucleotide-binding</keyword>
<dbReference type="SUPFAM" id="SSF90123">
    <property type="entry name" value="ABC transporter transmembrane region"/>
    <property type="match status" value="1"/>
</dbReference>
<dbReference type="CDD" id="cd18551">
    <property type="entry name" value="ABC_6TM_LmrA_like"/>
    <property type="match status" value="1"/>
</dbReference>
<evidence type="ECO:0000256" key="5">
    <source>
        <dbReference type="ARBA" id="ARBA00022989"/>
    </source>
</evidence>
<evidence type="ECO:0000256" key="8">
    <source>
        <dbReference type="SAM" id="Phobius"/>
    </source>
</evidence>
<evidence type="ECO:0000256" key="7">
    <source>
        <dbReference type="SAM" id="MobiDB-lite"/>
    </source>
</evidence>
<dbReference type="STRING" id="446462.Amir_3667"/>
<feature type="compositionally biased region" description="Basic and acidic residues" evidence="7">
    <location>
        <begin position="601"/>
        <end position="617"/>
    </location>
</feature>
<dbReference type="Pfam" id="PF00005">
    <property type="entry name" value="ABC_tran"/>
    <property type="match status" value="1"/>
</dbReference>
<dbReference type="GO" id="GO:0015421">
    <property type="term" value="F:ABC-type oligopeptide transporter activity"/>
    <property type="evidence" value="ECO:0007669"/>
    <property type="project" value="TreeGrafter"/>
</dbReference>
<keyword evidence="5 8" id="KW-1133">Transmembrane helix</keyword>
<keyword evidence="12" id="KW-1185">Reference proteome</keyword>
<proteinExistence type="predicted"/>
<dbReference type="PROSITE" id="PS50893">
    <property type="entry name" value="ABC_TRANSPORTER_2"/>
    <property type="match status" value="1"/>
</dbReference>
<dbReference type="PROSITE" id="PS50929">
    <property type="entry name" value="ABC_TM1F"/>
    <property type="match status" value="1"/>
</dbReference>
<comment type="subcellular location">
    <subcellularLocation>
        <location evidence="1">Cell membrane</location>
        <topology evidence="1">Multi-pass membrane protein</topology>
    </subcellularLocation>
</comment>
<dbReference type="RefSeq" id="WP_015802438.1">
    <property type="nucleotide sequence ID" value="NC_013093.1"/>
</dbReference>
<organism evidence="11 12">
    <name type="scientific">Actinosynnema mirum (strain ATCC 29888 / DSM 43827 / JCM 3225 / NBRC 14064 / NCIMB 13271 / NRRL B-12336 / IMRU 3971 / 101)</name>
    <dbReference type="NCBI Taxonomy" id="446462"/>
    <lineage>
        <taxon>Bacteria</taxon>
        <taxon>Bacillati</taxon>
        <taxon>Actinomycetota</taxon>
        <taxon>Actinomycetes</taxon>
        <taxon>Pseudonocardiales</taxon>
        <taxon>Pseudonocardiaceae</taxon>
        <taxon>Actinosynnema</taxon>
    </lineage>
</organism>
<dbReference type="EMBL" id="CP001630">
    <property type="protein sequence ID" value="ACU37551.1"/>
    <property type="molecule type" value="Genomic_DNA"/>
</dbReference>
<dbReference type="PANTHER" id="PTHR43394">
    <property type="entry name" value="ATP-DEPENDENT PERMEASE MDL1, MITOCHONDRIAL"/>
    <property type="match status" value="1"/>
</dbReference>
<dbReference type="InterPro" id="IPR011527">
    <property type="entry name" value="ABC1_TM_dom"/>
</dbReference>